<feature type="compositionally biased region" description="Pro residues" evidence="3">
    <location>
        <begin position="132"/>
        <end position="143"/>
    </location>
</feature>
<evidence type="ECO:0000256" key="2">
    <source>
        <dbReference type="PROSITE-ProRule" id="PRU00252"/>
    </source>
</evidence>
<feature type="compositionally biased region" description="Acidic residues" evidence="3">
    <location>
        <begin position="154"/>
        <end position="163"/>
    </location>
</feature>
<evidence type="ECO:0000313" key="5">
    <source>
        <dbReference type="Proteomes" id="UP001526426"/>
    </source>
</evidence>
<proteinExistence type="predicted"/>
<sequence length="163" mass="17881">MNTCILMARIVQAPELRYTQDNQTPVASMIVEFEGGREEDPPMTLKAVGWGNLATDIQESYQVGDRVILQGSLRMNTIDRPEGYKEKRAELSVSRIYKQDGTFSPTLTSQSTSEASPRPSNVVPLNYNKAPNPAPVAPPPEPVTVPSGFSSSDNEPDLDDIPF</sequence>
<dbReference type="InterPro" id="IPR000424">
    <property type="entry name" value="Primosome_PriB/ssb"/>
</dbReference>
<comment type="caution">
    <text evidence="4">The sequence shown here is derived from an EMBL/GenBank/DDBJ whole genome shotgun (WGS) entry which is preliminary data.</text>
</comment>
<protein>
    <submittedName>
        <fullName evidence="4">Single-stranded DNA-binding protein</fullName>
    </submittedName>
</protein>
<dbReference type="CDD" id="cd04496">
    <property type="entry name" value="SSB_OBF"/>
    <property type="match status" value="1"/>
</dbReference>
<name>A0ABT3L9F3_9CYAN</name>
<dbReference type="GO" id="GO:0003677">
    <property type="term" value="F:DNA binding"/>
    <property type="evidence" value="ECO:0007669"/>
    <property type="project" value="UniProtKB-KW"/>
</dbReference>
<gene>
    <name evidence="4" type="ORF">K4A83_17900</name>
</gene>
<dbReference type="RefSeq" id="WP_265266024.1">
    <property type="nucleotide sequence ID" value="NZ_JAIHOM010000111.1"/>
</dbReference>
<organism evidence="4 5">
    <name type="scientific">Spirulina subsalsa FACHB-351</name>
    <dbReference type="NCBI Taxonomy" id="234711"/>
    <lineage>
        <taxon>Bacteria</taxon>
        <taxon>Bacillati</taxon>
        <taxon>Cyanobacteriota</taxon>
        <taxon>Cyanophyceae</taxon>
        <taxon>Spirulinales</taxon>
        <taxon>Spirulinaceae</taxon>
        <taxon>Spirulina</taxon>
    </lineage>
</organism>
<dbReference type="EMBL" id="JAIHOM010000111">
    <property type="protein sequence ID" value="MCW6038129.1"/>
    <property type="molecule type" value="Genomic_DNA"/>
</dbReference>
<dbReference type="Proteomes" id="UP001526426">
    <property type="component" value="Unassembled WGS sequence"/>
</dbReference>
<accession>A0ABT3L9F3</accession>
<evidence type="ECO:0000256" key="1">
    <source>
        <dbReference type="ARBA" id="ARBA00023125"/>
    </source>
</evidence>
<dbReference type="SUPFAM" id="SSF50249">
    <property type="entry name" value="Nucleic acid-binding proteins"/>
    <property type="match status" value="1"/>
</dbReference>
<evidence type="ECO:0000313" key="4">
    <source>
        <dbReference type="EMBL" id="MCW6038129.1"/>
    </source>
</evidence>
<keyword evidence="5" id="KW-1185">Reference proteome</keyword>
<dbReference type="PROSITE" id="PS50935">
    <property type="entry name" value="SSB"/>
    <property type="match status" value="1"/>
</dbReference>
<dbReference type="InterPro" id="IPR012340">
    <property type="entry name" value="NA-bd_OB-fold"/>
</dbReference>
<keyword evidence="1 2" id="KW-0238">DNA-binding</keyword>
<feature type="region of interest" description="Disordered" evidence="3">
    <location>
        <begin position="99"/>
        <end position="163"/>
    </location>
</feature>
<evidence type="ECO:0000256" key="3">
    <source>
        <dbReference type="SAM" id="MobiDB-lite"/>
    </source>
</evidence>
<dbReference type="Pfam" id="PF00436">
    <property type="entry name" value="SSB"/>
    <property type="match status" value="1"/>
</dbReference>
<feature type="compositionally biased region" description="Polar residues" evidence="3">
    <location>
        <begin position="101"/>
        <end position="119"/>
    </location>
</feature>
<dbReference type="Gene3D" id="2.40.50.140">
    <property type="entry name" value="Nucleic acid-binding proteins"/>
    <property type="match status" value="1"/>
</dbReference>
<reference evidence="4 5" key="1">
    <citation type="submission" date="2021-08" db="EMBL/GenBank/DDBJ databases">
        <title>Draft genome sequence of Spirulina subsalsa with high tolerance to salinity and hype-accumulation of phycocyanin.</title>
        <authorList>
            <person name="Pei H."/>
            <person name="Jiang L."/>
        </authorList>
    </citation>
    <scope>NUCLEOTIDE SEQUENCE [LARGE SCALE GENOMIC DNA]</scope>
    <source>
        <strain evidence="4 5">FACHB-351</strain>
    </source>
</reference>